<proteinExistence type="predicted"/>
<name>A0A832WQR2_9CREN</name>
<dbReference type="InterPro" id="IPR002293">
    <property type="entry name" value="AA/rel_permease1"/>
</dbReference>
<evidence type="ECO:0000256" key="6">
    <source>
        <dbReference type="SAM" id="Phobius"/>
    </source>
</evidence>
<accession>A0A832WQR2</accession>
<keyword evidence="5 6" id="KW-0472">Membrane</keyword>
<dbReference type="PIRSF" id="PIRSF006060">
    <property type="entry name" value="AA_transporter"/>
    <property type="match status" value="1"/>
</dbReference>
<evidence type="ECO:0000256" key="3">
    <source>
        <dbReference type="ARBA" id="ARBA00022692"/>
    </source>
</evidence>
<dbReference type="InterPro" id="IPR050367">
    <property type="entry name" value="APC_superfamily"/>
</dbReference>
<feature type="transmembrane region" description="Helical" evidence="6">
    <location>
        <begin position="267"/>
        <end position="292"/>
    </location>
</feature>
<feature type="transmembrane region" description="Helical" evidence="6">
    <location>
        <begin position="70"/>
        <end position="98"/>
    </location>
</feature>
<organism evidence="7 8">
    <name type="scientific">Sulfurisphaera tokodaii</name>
    <dbReference type="NCBI Taxonomy" id="111955"/>
    <lineage>
        <taxon>Archaea</taxon>
        <taxon>Thermoproteota</taxon>
        <taxon>Thermoprotei</taxon>
        <taxon>Sulfolobales</taxon>
        <taxon>Sulfolobaceae</taxon>
        <taxon>Sulfurisphaera</taxon>
    </lineage>
</organism>
<keyword evidence="4 6" id="KW-1133">Transmembrane helix</keyword>
<feature type="transmembrane region" description="Helical" evidence="6">
    <location>
        <begin position="393"/>
        <end position="410"/>
    </location>
</feature>
<dbReference type="AlphaFoldDB" id="A0A832WQR2"/>
<feature type="transmembrane region" description="Helical" evidence="6">
    <location>
        <begin position="12"/>
        <end position="32"/>
    </location>
</feature>
<dbReference type="GeneID" id="1458815"/>
<gene>
    <name evidence="7" type="ORF">HA332_03120</name>
</gene>
<protein>
    <submittedName>
        <fullName evidence="7">Amino acid permease</fullName>
    </submittedName>
</protein>
<evidence type="ECO:0000256" key="5">
    <source>
        <dbReference type="ARBA" id="ARBA00023136"/>
    </source>
</evidence>
<feature type="transmembrane region" description="Helical" evidence="6">
    <location>
        <begin position="118"/>
        <end position="138"/>
    </location>
</feature>
<dbReference type="RefSeq" id="WP_010978848.1">
    <property type="nucleotide sequence ID" value="NZ_BAABQO010000035.1"/>
</dbReference>
<feature type="transmembrane region" description="Helical" evidence="6">
    <location>
        <begin position="150"/>
        <end position="173"/>
    </location>
</feature>
<feature type="transmembrane region" description="Helical" evidence="6">
    <location>
        <begin position="335"/>
        <end position="357"/>
    </location>
</feature>
<dbReference type="GO" id="GO:0022857">
    <property type="term" value="F:transmembrane transporter activity"/>
    <property type="evidence" value="ECO:0007669"/>
    <property type="project" value="InterPro"/>
</dbReference>
<feature type="transmembrane region" description="Helical" evidence="6">
    <location>
        <begin position="369"/>
        <end position="387"/>
    </location>
</feature>
<dbReference type="Gene3D" id="1.20.1740.10">
    <property type="entry name" value="Amino acid/polyamine transporter I"/>
    <property type="match status" value="1"/>
</dbReference>
<comment type="caution">
    <text evidence="7">The sequence shown here is derived from an EMBL/GenBank/DDBJ whole genome shotgun (WGS) entry which is preliminary data.</text>
</comment>
<dbReference type="EMBL" id="DUJO01000014">
    <property type="protein sequence ID" value="HII73387.1"/>
    <property type="molecule type" value="Genomic_DNA"/>
</dbReference>
<evidence type="ECO:0000313" key="7">
    <source>
        <dbReference type="EMBL" id="HII73387.1"/>
    </source>
</evidence>
<evidence type="ECO:0000313" key="8">
    <source>
        <dbReference type="Proteomes" id="UP000646844"/>
    </source>
</evidence>
<evidence type="ECO:0000256" key="2">
    <source>
        <dbReference type="ARBA" id="ARBA00022475"/>
    </source>
</evidence>
<sequence length="425" mass="45395">MEEKKLSLSQALALGLGNIIGAGIFVMAGVSITAAGPAALLAFLITAVYAMSVGLNNAELASVFPKVEGGVYSFALLSLGETIGFLVGWFRVIGYAISGGATALGFSGYLITTFSLPSFLYFLLAILLIIVLIIIDYLGLKLAAEIESILVVLNILGLVIFSITALVISGIRLQNFSPFLPHGITGVLTASNIAFFAYSGFNTIATLTPSVKEGERTVPKAIVLSLLISAFLYMLVTFSMVDAIGYKNFKTNSAPLQLVLSTIHAPFYVYFFVNLTAILATITVTLSTIIATERTMVQMELDNLLPKVKGGKLSILLIIGLVMIASLGLGNVEVIALVSNFGIVFSYMLSGIEVAVVRHRGLRGVFKSPGFPFVQIISVILSGVFIYSLGFQSLLIGFVTLLIGLVIHSIHKEIMKKEGIFSRKK</sequence>
<feature type="transmembrane region" description="Helical" evidence="6">
    <location>
        <begin position="313"/>
        <end position="329"/>
    </location>
</feature>
<dbReference type="Pfam" id="PF13520">
    <property type="entry name" value="AA_permease_2"/>
    <property type="match status" value="1"/>
</dbReference>
<evidence type="ECO:0000256" key="1">
    <source>
        <dbReference type="ARBA" id="ARBA00004651"/>
    </source>
</evidence>
<reference evidence="7" key="1">
    <citation type="journal article" date="2020" name="bioRxiv">
        <title>A rank-normalized archaeal taxonomy based on genome phylogeny resolves widespread incomplete and uneven classifications.</title>
        <authorList>
            <person name="Rinke C."/>
            <person name="Chuvochina M."/>
            <person name="Mussig A.J."/>
            <person name="Chaumeil P.-A."/>
            <person name="Waite D.W."/>
            <person name="Whitman W.B."/>
            <person name="Parks D.H."/>
            <person name="Hugenholtz P."/>
        </authorList>
    </citation>
    <scope>NUCLEOTIDE SEQUENCE</scope>
    <source>
        <strain evidence="7">UBA8838</strain>
    </source>
</reference>
<keyword evidence="3 6" id="KW-0812">Transmembrane</keyword>
<keyword evidence="2" id="KW-1003">Cell membrane</keyword>
<dbReference type="Proteomes" id="UP000646844">
    <property type="component" value="Unassembled WGS sequence"/>
</dbReference>
<dbReference type="PANTHER" id="PTHR42770">
    <property type="entry name" value="AMINO ACID TRANSPORTER-RELATED"/>
    <property type="match status" value="1"/>
</dbReference>
<feature type="transmembrane region" description="Helical" evidence="6">
    <location>
        <begin position="222"/>
        <end position="247"/>
    </location>
</feature>
<comment type="subcellular location">
    <subcellularLocation>
        <location evidence="1">Cell membrane</location>
        <topology evidence="1">Multi-pass membrane protein</topology>
    </subcellularLocation>
</comment>
<dbReference type="PANTHER" id="PTHR42770:SF11">
    <property type="entry name" value="INNER MEMBRANE TRANSPORT PROTEIN YBAT"/>
    <property type="match status" value="1"/>
</dbReference>
<dbReference type="OMA" id="WILGWDL"/>
<feature type="transmembrane region" description="Helical" evidence="6">
    <location>
        <begin position="179"/>
        <end position="201"/>
    </location>
</feature>
<evidence type="ECO:0000256" key="4">
    <source>
        <dbReference type="ARBA" id="ARBA00022989"/>
    </source>
</evidence>
<dbReference type="GO" id="GO:0005886">
    <property type="term" value="C:plasma membrane"/>
    <property type="evidence" value="ECO:0007669"/>
    <property type="project" value="UniProtKB-SubCell"/>
</dbReference>
<feature type="transmembrane region" description="Helical" evidence="6">
    <location>
        <begin position="38"/>
        <end position="58"/>
    </location>
</feature>